<dbReference type="PROSITE" id="PS00218">
    <property type="entry name" value="AMINO_ACID_PERMEASE_1"/>
    <property type="match status" value="1"/>
</dbReference>
<feature type="region of interest" description="Disordered" evidence="7">
    <location>
        <begin position="1"/>
        <end position="20"/>
    </location>
</feature>
<protein>
    <recommendedName>
        <fullName evidence="9">Amino acid permease/ SLC12A domain-containing protein</fullName>
    </recommendedName>
</protein>
<feature type="transmembrane region" description="Helical" evidence="8">
    <location>
        <begin position="64"/>
        <end position="84"/>
    </location>
</feature>
<feature type="transmembrane region" description="Helical" evidence="8">
    <location>
        <begin position="173"/>
        <end position="194"/>
    </location>
</feature>
<feature type="transmembrane region" description="Helical" evidence="8">
    <location>
        <begin position="467"/>
        <end position="488"/>
    </location>
</feature>
<evidence type="ECO:0000256" key="8">
    <source>
        <dbReference type="SAM" id="Phobius"/>
    </source>
</evidence>
<evidence type="ECO:0000313" key="11">
    <source>
        <dbReference type="Proteomes" id="UP000800038"/>
    </source>
</evidence>
<dbReference type="AlphaFoldDB" id="A0A6A5TAG2"/>
<feature type="transmembrane region" description="Helical" evidence="8">
    <location>
        <begin position="347"/>
        <end position="372"/>
    </location>
</feature>
<feature type="transmembrane region" description="Helical" evidence="8">
    <location>
        <begin position="421"/>
        <end position="442"/>
    </location>
</feature>
<keyword evidence="11" id="KW-1185">Reference proteome</keyword>
<evidence type="ECO:0000256" key="2">
    <source>
        <dbReference type="ARBA" id="ARBA00022448"/>
    </source>
</evidence>
<evidence type="ECO:0000259" key="9">
    <source>
        <dbReference type="Pfam" id="PF00324"/>
    </source>
</evidence>
<keyword evidence="2" id="KW-0813">Transport</keyword>
<dbReference type="Pfam" id="PF00324">
    <property type="entry name" value="AA_permease"/>
    <property type="match status" value="1"/>
</dbReference>
<dbReference type="InterPro" id="IPR004841">
    <property type="entry name" value="AA-permease/SLC12A_dom"/>
</dbReference>
<keyword evidence="3 8" id="KW-0812">Transmembrane</keyword>
<dbReference type="OrthoDB" id="3900342at2759"/>
<dbReference type="GO" id="GO:0015171">
    <property type="term" value="F:amino acid transmembrane transporter activity"/>
    <property type="evidence" value="ECO:0007669"/>
    <property type="project" value="TreeGrafter"/>
</dbReference>
<dbReference type="PANTHER" id="PTHR43341:SF39">
    <property type="entry name" value="AMINO ACID TRANSPORTER (EUROFUNG)-RELATED"/>
    <property type="match status" value="1"/>
</dbReference>
<evidence type="ECO:0000256" key="7">
    <source>
        <dbReference type="SAM" id="MobiDB-lite"/>
    </source>
</evidence>
<dbReference type="GO" id="GO:0016020">
    <property type="term" value="C:membrane"/>
    <property type="evidence" value="ECO:0007669"/>
    <property type="project" value="UniProtKB-SubCell"/>
</dbReference>
<evidence type="ECO:0000256" key="3">
    <source>
        <dbReference type="ARBA" id="ARBA00022692"/>
    </source>
</evidence>
<dbReference type="InterPro" id="IPR004840">
    <property type="entry name" value="Amino_acid_permease_CS"/>
</dbReference>
<evidence type="ECO:0000256" key="5">
    <source>
        <dbReference type="ARBA" id="ARBA00022989"/>
    </source>
</evidence>
<keyword evidence="4" id="KW-0029">Amino-acid transport</keyword>
<dbReference type="FunFam" id="1.20.1740.10:FF:000006">
    <property type="entry name" value="General amino acid permease"/>
    <property type="match status" value="1"/>
</dbReference>
<gene>
    <name evidence="10" type="ORF">EJ02DRAFT_395085</name>
</gene>
<sequence>MSVNDYEKQQYAVGSNSASDNDVKDIVESKGNAIGEAADVYGDIQTAEQYGYVQRGLKSRHIQFIALGGTIGTGLFLGIGGAFANAGPLSVLLGYTITGCAVFMMMQCLGEMATWLPLPGAIPQYCARYADPALGFAVGWNNWYQCAITLCAEISAAAILVSFWDQDEKYSPAIWISLIIIIIVCLNIFAVEIYGEAEFIFASIKIITILGLLIAGLVIMLGGGPDHDRRGFRYWKEGAMKEYVGTGATGRFTGLWSTLVNAAFSYGGVEMVAVAAGEATNPRKNIPKAVRRVFWRILFFYVLGSFIIGTTVSSNDPQLTAADAKGAQSSPWVIAIKNAGIPVLPHIINAVILTSATSSGNAFLYTGSRYLFGVAQNGQAPRFLLKCTKGGVPIYCVAITASVSLITYMSVSTGANKVFTWFQNLTTIAQLFTWCSICYTYIQFRKALIAQGVDRNTLIFRSVGQPYIAWIAFVYFALIIVFNGFKVFTTTPWGPDELTAFFTAYIGVPIFGLLFAFWKIFKKSKKVNPAEADIWSGKAALDAEVWPEQIPRNALEKFWFWLC</sequence>
<evidence type="ECO:0000256" key="4">
    <source>
        <dbReference type="ARBA" id="ARBA00022970"/>
    </source>
</evidence>
<feature type="transmembrane region" description="Helical" evidence="8">
    <location>
        <begin position="142"/>
        <end position="161"/>
    </location>
</feature>
<feature type="transmembrane region" description="Helical" evidence="8">
    <location>
        <begin position="200"/>
        <end position="223"/>
    </location>
</feature>
<feature type="transmembrane region" description="Helical" evidence="8">
    <location>
        <begin position="392"/>
        <end position="409"/>
    </location>
</feature>
<reference evidence="10" key="1">
    <citation type="journal article" date="2020" name="Stud. Mycol.">
        <title>101 Dothideomycetes genomes: a test case for predicting lifestyles and emergence of pathogens.</title>
        <authorList>
            <person name="Haridas S."/>
            <person name="Albert R."/>
            <person name="Binder M."/>
            <person name="Bloem J."/>
            <person name="Labutti K."/>
            <person name="Salamov A."/>
            <person name="Andreopoulos B."/>
            <person name="Baker S."/>
            <person name="Barry K."/>
            <person name="Bills G."/>
            <person name="Bluhm B."/>
            <person name="Cannon C."/>
            <person name="Castanera R."/>
            <person name="Culley D."/>
            <person name="Daum C."/>
            <person name="Ezra D."/>
            <person name="Gonzalez J."/>
            <person name="Henrissat B."/>
            <person name="Kuo A."/>
            <person name="Liang C."/>
            <person name="Lipzen A."/>
            <person name="Lutzoni F."/>
            <person name="Magnuson J."/>
            <person name="Mondo S."/>
            <person name="Nolan M."/>
            <person name="Ohm R."/>
            <person name="Pangilinan J."/>
            <person name="Park H.-J."/>
            <person name="Ramirez L."/>
            <person name="Alfaro M."/>
            <person name="Sun H."/>
            <person name="Tritt A."/>
            <person name="Yoshinaga Y."/>
            <person name="Zwiers L.-H."/>
            <person name="Turgeon B."/>
            <person name="Goodwin S."/>
            <person name="Spatafora J."/>
            <person name="Crous P."/>
            <person name="Grigoriev I."/>
        </authorList>
    </citation>
    <scope>NUCLEOTIDE SEQUENCE</scope>
    <source>
        <strain evidence="10">CBS 161.51</strain>
    </source>
</reference>
<evidence type="ECO:0000256" key="1">
    <source>
        <dbReference type="ARBA" id="ARBA00004141"/>
    </source>
</evidence>
<evidence type="ECO:0000256" key="6">
    <source>
        <dbReference type="ARBA" id="ARBA00023136"/>
    </source>
</evidence>
<organism evidence="10 11">
    <name type="scientific">Clathrospora elynae</name>
    <dbReference type="NCBI Taxonomy" id="706981"/>
    <lineage>
        <taxon>Eukaryota</taxon>
        <taxon>Fungi</taxon>
        <taxon>Dikarya</taxon>
        <taxon>Ascomycota</taxon>
        <taxon>Pezizomycotina</taxon>
        <taxon>Dothideomycetes</taxon>
        <taxon>Pleosporomycetidae</taxon>
        <taxon>Pleosporales</taxon>
        <taxon>Diademaceae</taxon>
        <taxon>Clathrospora</taxon>
    </lineage>
</organism>
<dbReference type="Proteomes" id="UP000800038">
    <property type="component" value="Unassembled WGS sequence"/>
</dbReference>
<dbReference type="PANTHER" id="PTHR43341">
    <property type="entry name" value="AMINO ACID PERMEASE"/>
    <property type="match status" value="1"/>
</dbReference>
<dbReference type="EMBL" id="ML976006">
    <property type="protein sequence ID" value="KAF1945887.1"/>
    <property type="molecule type" value="Genomic_DNA"/>
</dbReference>
<name>A0A6A5TAG2_9PLEO</name>
<feature type="domain" description="Amino acid permease/ SLC12A" evidence="9">
    <location>
        <begin position="61"/>
        <end position="526"/>
    </location>
</feature>
<dbReference type="Gene3D" id="1.20.1740.10">
    <property type="entry name" value="Amino acid/polyamine transporter I"/>
    <property type="match status" value="1"/>
</dbReference>
<feature type="transmembrane region" description="Helical" evidence="8">
    <location>
        <begin position="500"/>
        <end position="518"/>
    </location>
</feature>
<proteinExistence type="predicted"/>
<accession>A0A6A5TAG2</accession>
<dbReference type="PIRSF" id="PIRSF006060">
    <property type="entry name" value="AA_transporter"/>
    <property type="match status" value="1"/>
</dbReference>
<comment type="subcellular location">
    <subcellularLocation>
        <location evidence="1">Membrane</location>
        <topology evidence="1">Multi-pass membrane protein</topology>
    </subcellularLocation>
</comment>
<keyword evidence="5 8" id="KW-1133">Transmembrane helix</keyword>
<dbReference type="InterPro" id="IPR050524">
    <property type="entry name" value="APC_YAT"/>
</dbReference>
<feature type="transmembrane region" description="Helical" evidence="8">
    <location>
        <begin position="293"/>
        <end position="312"/>
    </location>
</feature>
<evidence type="ECO:0000313" key="10">
    <source>
        <dbReference type="EMBL" id="KAF1945887.1"/>
    </source>
</evidence>
<keyword evidence="6 8" id="KW-0472">Membrane</keyword>